<comment type="caution">
    <text evidence="1">The sequence shown here is derived from an EMBL/GenBank/DDBJ whole genome shotgun (WGS) entry which is preliminary data.</text>
</comment>
<reference evidence="1 2" key="1">
    <citation type="journal article" date="2012" name="J. Bacteriol.">
        <title>Genome sequence of benzo(a)pyrene-degrading bacterium Novosphingobium pentaromativorans US6-1.</title>
        <authorList>
            <person name="Luo Y.R."/>
            <person name="Kang S.G."/>
            <person name="Kim S.J."/>
            <person name="Kim M.R."/>
            <person name="Li N."/>
            <person name="Lee J.H."/>
            <person name="Kwon K.K."/>
        </authorList>
    </citation>
    <scope>NUCLEOTIDE SEQUENCE [LARGE SCALE GENOMIC DNA]</scope>
    <source>
        <strain evidence="1 2">US6-1</strain>
    </source>
</reference>
<gene>
    <name evidence="1" type="ORF">NSU_0993</name>
</gene>
<keyword evidence="2" id="KW-1185">Reference proteome</keyword>
<dbReference type="AlphaFoldDB" id="G6E9H2"/>
<evidence type="ECO:0000313" key="1">
    <source>
        <dbReference type="EMBL" id="EHJ62071.1"/>
    </source>
</evidence>
<dbReference type="Pfam" id="PF14022">
    <property type="entry name" value="DUF4238"/>
    <property type="match status" value="1"/>
</dbReference>
<dbReference type="KEGG" id="npn:JI59_15160"/>
<organism evidence="1 2">
    <name type="scientific">Novosphingobium pentaromativorans US6-1</name>
    <dbReference type="NCBI Taxonomy" id="1088721"/>
    <lineage>
        <taxon>Bacteria</taxon>
        <taxon>Pseudomonadati</taxon>
        <taxon>Pseudomonadota</taxon>
        <taxon>Alphaproteobacteria</taxon>
        <taxon>Sphingomonadales</taxon>
        <taxon>Sphingomonadaceae</taxon>
        <taxon>Novosphingobium</taxon>
    </lineage>
</organism>
<proteinExistence type="predicted"/>
<dbReference type="Proteomes" id="UP000004030">
    <property type="component" value="Unassembled WGS sequence"/>
</dbReference>
<sequence length="324" mass="35924">MTNDADGGARNHHFVPQYYLKGFAKPRSKDGKLTVFDLKDRKGFVTRPRNVAARRDYNRIEIEGQDPNVVESKLADLEALGDQAFRRIIAARSIEDRDDFSFVHVLIARIAISNPAFRDQRDQIISQVGSMMIRNMVATPERWDAVTGHMGPELGADPIPYEQARAAVEGGSIVANATKETLIEQEILLWPSILPMLEQRKWTLLIAPPGSAGFITSDRPFSLRWNDETMNRGPYGVGLGCTDTTLIFPISHDLAVIGSFEHGGGANVVDESIVAAVNFALFQAAMRQVYASADFSITDVGKVVRPFSQSEVWRRVRERPAAPS</sequence>
<evidence type="ECO:0000313" key="2">
    <source>
        <dbReference type="Proteomes" id="UP000004030"/>
    </source>
</evidence>
<dbReference type="InterPro" id="IPR025332">
    <property type="entry name" value="DUF4238"/>
</dbReference>
<evidence type="ECO:0008006" key="3">
    <source>
        <dbReference type="Google" id="ProtNLM"/>
    </source>
</evidence>
<protein>
    <recommendedName>
        <fullName evidence="3">DUF4238 domain-containing protein</fullName>
    </recommendedName>
</protein>
<dbReference type="OrthoDB" id="5918636at2"/>
<dbReference type="eggNOG" id="ENOG5030ZH6">
    <property type="taxonomic scope" value="Bacteria"/>
</dbReference>
<dbReference type="PATRIC" id="fig|1088721.3.peg.980"/>
<dbReference type="EMBL" id="AGFM01000010">
    <property type="protein sequence ID" value="EHJ62071.1"/>
    <property type="molecule type" value="Genomic_DNA"/>
</dbReference>
<dbReference type="RefSeq" id="WP_007011908.1">
    <property type="nucleotide sequence ID" value="NZ_AGFM01000010.1"/>
</dbReference>
<accession>G6E9H2</accession>
<name>G6E9H2_9SPHN</name>